<evidence type="ECO:0000256" key="1">
    <source>
        <dbReference type="SAM" id="MobiDB-lite"/>
    </source>
</evidence>
<name>A0AAN8P386_POLSC</name>
<proteinExistence type="predicted"/>
<dbReference type="Proteomes" id="UP001372834">
    <property type="component" value="Unassembled WGS sequence"/>
</dbReference>
<protein>
    <submittedName>
        <fullName evidence="2">Uncharacterized protein</fullName>
    </submittedName>
</protein>
<organism evidence="2 3">
    <name type="scientific">Polyplax serrata</name>
    <name type="common">Common mouse louse</name>
    <dbReference type="NCBI Taxonomy" id="468196"/>
    <lineage>
        <taxon>Eukaryota</taxon>
        <taxon>Metazoa</taxon>
        <taxon>Ecdysozoa</taxon>
        <taxon>Arthropoda</taxon>
        <taxon>Hexapoda</taxon>
        <taxon>Insecta</taxon>
        <taxon>Pterygota</taxon>
        <taxon>Neoptera</taxon>
        <taxon>Paraneoptera</taxon>
        <taxon>Psocodea</taxon>
        <taxon>Troctomorpha</taxon>
        <taxon>Phthiraptera</taxon>
        <taxon>Anoplura</taxon>
        <taxon>Polyplacidae</taxon>
        <taxon>Polyplax</taxon>
    </lineage>
</organism>
<evidence type="ECO:0000313" key="2">
    <source>
        <dbReference type="EMBL" id="KAK6642442.1"/>
    </source>
</evidence>
<evidence type="ECO:0000313" key="3">
    <source>
        <dbReference type="Proteomes" id="UP001372834"/>
    </source>
</evidence>
<dbReference type="AlphaFoldDB" id="A0AAN8P386"/>
<feature type="compositionally biased region" description="Polar residues" evidence="1">
    <location>
        <begin position="82"/>
        <end position="94"/>
    </location>
</feature>
<dbReference type="EMBL" id="JAWJWE010000002">
    <property type="protein sequence ID" value="KAK6642442.1"/>
    <property type="molecule type" value="Genomic_DNA"/>
</dbReference>
<feature type="region of interest" description="Disordered" evidence="1">
    <location>
        <begin position="67"/>
        <end position="94"/>
    </location>
</feature>
<comment type="caution">
    <text evidence="2">The sequence shown here is derived from an EMBL/GenBank/DDBJ whole genome shotgun (WGS) entry which is preliminary data.</text>
</comment>
<sequence>MTEILVSRTPRKEVLSLLLNTKNTTVAYGTKRKKVPKDALAILNACVLGLKSELDVFWYALRVSLRSSTQGGGKKTGKLASYQGQSLTRSATTE</sequence>
<gene>
    <name evidence="2" type="ORF">RUM43_003944</name>
</gene>
<reference evidence="2 3" key="1">
    <citation type="submission" date="2023-10" db="EMBL/GenBank/DDBJ databases">
        <title>Genomes of two closely related lineages of the louse Polyplax serrata with different host specificities.</title>
        <authorList>
            <person name="Martinu J."/>
            <person name="Tarabai H."/>
            <person name="Stefka J."/>
            <person name="Hypsa V."/>
        </authorList>
    </citation>
    <scope>NUCLEOTIDE SEQUENCE [LARGE SCALE GENOMIC DNA]</scope>
    <source>
        <strain evidence="2">HR10_N</strain>
    </source>
</reference>
<accession>A0AAN8P386</accession>